<comment type="subcellular location">
    <subcellularLocation>
        <location evidence="2">Membrane</location>
        <topology evidence="2">Peripheral membrane protein</topology>
    </subcellularLocation>
</comment>
<evidence type="ECO:0000256" key="11">
    <source>
        <dbReference type="ARBA" id="ARBA00048336"/>
    </source>
</evidence>
<feature type="non-terminal residue" evidence="15">
    <location>
        <position position="232"/>
    </location>
</feature>
<dbReference type="PANTHER" id="PTHR13832">
    <property type="entry name" value="PROTEIN PHOSPHATASE 2C"/>
    <property type="match status" value="1"/>
</dbReference>
<dbReference type="InterPro" id="IPR001932">
    <property type="entry name" value="PPM-type_phosphatase-like_dom"/>
</dbReference>
<reference evidence="15 16" key="1">
    <citation type="journal article" date="2023" name="Commun. Biol.">
        <title>Genome analysis of Parmales, the sister group of diatoms, reveals the evolutionary specialization of diatoms from phago-mixotrophs to photoautotrophs.</title>
        <authorList>
            <person name="Ban H."/>
            <person name="Sato S."/>
            <person name="Yoshikawa S."/>
            <person name="Yamada K."/>
            <person name="Nakamura Y."/>
            <person name="Ichinomiya M."/>
            <person name="Sato N."/>
            <person name="Blanc-Mathieu R."/>
            <person name="Endo H."/>
            <person name="Kuwata A."/>
            <person name="Ogata H."/>
        </authorList>
    </citation>
    <scope>NUCLEOTIDE SEQUENCE [LARGE SCALE GENOMIC DNA]</scope>
</reference>
<evidence type="ECO:0000313" key="16">
    <source>
        <dbReference type="Proteomes" id="UP001165060"/>
    </source>
</evidence>
<keyword evidence="5" id="KW-0479">Metal-binding</keyword>
<dbReference type="InterPro" id="IPR036457">
    <property type="entry name" value="PPM-type-like_dom_sf"/>
</dbReference>
<comment type="catalytic activity">
    <reaction evidence="11">
        <text>O-phospho-L-threonyl-[protein] + H2O = L-threonyl-[protein] + phosphate</text>
        <dbReference type="Rhea" id="RHEA:47004"/>
        <dbReference type="Rhea" id="RHEA-COMP:11060"/>
        <dbReference type="Rhea" id="RHEA-COMP:11605"/>
        <dbReference type="ChEBI" id="CHEBI:15377"/>
        <dbReference type="ChEBI" id="CHEBI:30013"/>
        <dbReference type="ChEBI" id="CHEBI:43474"/>
        <dbReference type="ChEBI" id="CHEBI:61977"/>
        <dbReference type="EC" id="3.1.3.16"/>
    </reaction>
</comment>
<evidence type="ECO:0000313" key="15">
    <source>
        <dbReference type="EMBL" id="GMI33151.1"/>
    </source>
</evidence>
<dbReference type="Pfam" id="PF00481">
    <property type="entry name" value="PP2C"/>
    <property type="match status" value="1"/>
</dbReference>
<organism evidence="15 16">
    <name type="scientific">Tetraparma gracilis</name>
    <dbReference type="NCBI Taxonomy" id="2962635"/>
    <lineage>
        <taxon>Eukaryota</taxon>
        <taxon>Sar</taxon>
        <taxon>Stramenopiles</taxon>
        <taxon>Ochrophyta</taxon>
        <taxon>Bolidophyceae</taxon>
        <taxon>Parmales</taxon>
        <taxon>Triparmaceae</taxon>
        <taxon>Tetraparma</taxon>
    </lineage>
</organism>
<keyword evidence="8 12" id="KW-0904">Protein phosphatase</keyword>
<evidence type="ECO:0000256" key="4">
    <source>
        <dbReference type="ARBA" id="ARBA00013081"/>
    </source>
</evidence>
<evidence type="ECO:0000259" key="14">
    <source>
        <dbReference type="PROSITE" id="PS51746"/>
    </source>
</evidence>
<sequence length="232" mass="24759">MAQPPTLSLSLRASGRSVGSCVAQGHRSYQEDRYTVLTPELPSRWSLAGLRKLPPKRDLVVAVFDGHGGHECSSFCQNHLPKTLAAVLSRLPAAPPGEQLASVLRALDEDFSGRVRGRGLMGGGELRRCGCTANLVRVSGDEVHVANAGDSRSVLVRSGGGVEQLSSDHSPASRPDETERIERAGGVVVRQEMGLMMSLLLKAKGIEPPLRVYHREPPGEGGLNMTRALGDV</sequence>
<proteinExistence type="inferred from homology"/>
<protein>
    <recommendedName>
        <fullName evidence="4">protein-serine/threonine phosphatase</fullName>
        <ecNumber evidence="4">3.1.3.16</ecNumber>
    </recommendedName>
</protein>
<keyword evidence="16" id="KW-1185">Reference proteome</keyword>
<evidence type="ECO:0000256" key="1">
    <source>
        <dbReference type="ARBA" id="ARBA00001936"/>
    </source>
</evidence>
<dbReference type="PANTHER" id="PTHR13832:SF803">
    <property type="entry name" value="PROTEIN PHOSPHATASE 1G"/>
    <property type="match status" value="1"/>
</dbReference>
<dbReference type="PROSITE" id="PS51746">
    <property type="entry name" value="PPM_2"/>
    <property type="match status" value="1"/>
</dbReference>
<dbReference type="SMART" id="SM00332">
    <property type="entry name" value="PP2Cc"/>
    <property type="match status" value="1"/>
</dbReference>
<keyword evidence="7" id="KW-0460">Magnesium</keyword>
<keyword evidence="9" id="KW-0464">Manganese</keyword>
<dbReference type="Gene3D" id="3.60.40.10">
    <property type="entry name" value="PPM-type phosphatase domain"/>
    <property type="match status" value="1"/>
</dbReference>
<evidence type="ECO:0000256" key="13">
    <source>
        <dbReference type="SAM" id="MobiDB-lite"/>
    </source>
</evidence>
<evidence type="ECO:0000256" key="8">
    <source>
        <dbReference type="ARBA" id="ARBA00022912"/>
    </source>
</evidence>
<feature type="domain" description="PPM-type phosphatase" evidence="14">
    <location>
        <begin position="17"/>
        <end position="232"/>
    </location>
</feature>
<dbReference type="PROSITE" id="PS01032">
    <property type="entry name" value="PPM_1"/>
    <property type="match status" value="1"/>
</dbReference>
<evidence type="ECO:0000256" key="7">
    <source>
        <dbReference type="ARBA" id="ARBA00022842"/>
    </source>
</evidence>
<dbReference type="CDD" id="cd00143">
    <property type="entry name" value="PP2Cc"/>
    <property type="match status" value="1"/>
</dbReference>
<evidence type="ECO:0000256" key="10">
    <source>
        <dbReference type="ARBA" id="ARBA00047761"/>
    </source>
</evidence>
<dbReference type="SUPFAM" id="SSF81606">
    <property type="entry name" value="PP2C-like"/>
    <property type="match status" value="1"/>
</dbReference>
<accession>A0ABQ6MTS5</accession>
<comment type="cofactor">
    <cofactor evidence="1">
        <name>Mn(2+)</name>
        <dbReference type="ChEBI" id="CHEBI:29035"/>
    </cofactor>
</comment>
<evidence type="ECO:0000256" key="2">
    <source>
        <dbReference type="ARBA" id="ARBA00004170"/>
    </source>
</evidence>
<evidence type="ECO:0000256" key="9">
    <source>
        <dbReference type="ARBA" id="ARBA00023211"/>
    </source>
</evidence>
<keyword evidence="6 12" id="KW-0378">Hydrolase</keyword>
<comment type="catalytic activity">
    <reaction evidence="10">
        <text>O-phospho-L-seryl-[protein] + H2O = L-seryl-[protein] + phosphate</text>
        <dbReference type="Rhea" id="RHEA:20629"/>
        <dbReference type="Rhea" id="RHEA-COMP:9863"/>
        <dbReference type="Rhea" id="RHEA-COMP:11604"/>
        <dbReference type="ChEBI" id="CHEBI:15377"/>
        <dbReference type="ChEBI" id="CHEBI:29999"/>
        <dbReference type="ChEBI" id="CHEBI:43474"/>
        <dbReference type="ChEBI" id="CHEBI:83421"/>
        <dbReference type="EC" id="3.1.3.16"/>
    </reaction>
</comment>
<evidence type="ECO:0000256" key="5">
    <source>
        <dbReference type="ARBA" id="ARBA00022723"/>
    </source>
</evidence>
<evidence type="ECO:0000256" key="6">
    <source>
        <dbReference type="ARBA" id="ARBA00022801"/>
    </source>
</evidence>
<name>A0ABQ6MTS5_9STRA</name>
<gene>
    <name evidence="15" type="ORF">TeGR_g5751</name>
</gene>
<dbReference type="EMBL" id="BRYB01000572">
    <property type="protein sequence ID" value="GMI33151.1"/>
    <property type="molecule type" value="Genomic_DNA"/>
</dbReference>
<dbReference type="InterPro" id="IPR000222">
    <property type="entry name" value="PP2C_BS"/>
</dbReference>
<evidence type="ECO:0000256" key="3">
    <source>
        <dbReference type="ARBA" id="ARBA00006702"/>
    </source>
</evidence>
<dbReference type="InterPro" id="IPR015655">
    <property type="entry name" value="PP2C"/>
</dbReference>
<evidence type="ECO:0000256" key="12">
    <source>
        <dbReference type="RuleBase" id="RU003465"/>
    </source>
</evidence>
<feature type="region of interest" description="Disordered" evidence="13">
    <location>
        <begin position="159"/>
        <end position="178"/>
    </location>
</feature>
<dbReference type="Proteomes" id="UP001165060">
    <property type="component" value="Unassembled WGS sequence"/>
</dbReference>
<dbReference type="EC" id="3.1.3.16" evidence="4"/>
<comment type="caution">
    <text evidence="15">The sequence shown here is derived from an EMBL/GenBank/DDBJ whole genome shotgun (WGS) entry which is preliminary data.</text>
</comment>
<comment type="similarity">
    <text evidence="3 12">Belongs to the PP2C family.</text>
</comment>